<keyword evidence="4" id="KW-1185">Reference proteome</keyword>
<dbReference type="OrthoDB" id="7550275at2759"/>
<dbReference type="GO" id="GO:0003964">
    <property type="term" value="F:RNA-directed DNA polymerase activity"/>
    <property type="evidence" value="ECO:0007669"/>
    <property type="project" value="UniProtKB-KW"/>
</dbReference>
<dbReference type="PaxDb" id="67767-A0A0J7K503"/>
<dbReference type="EMBL" id="LBMM01014024">
    <property type="protein sequence ID" value="KMQ85369.1"/>
    <property type="molecule type" value="Genomic_DNA"/>
</dbReference>
<dbReference type="Pfam" id="PF14529">
    <property type="entry name" value="Exo_endo_phos_2"/>
    <property type="match status" value="1"/>
</dbReference>
<dbReference type="InterPro" id="IPR005135">
    <property type="entry name" value="Endo/exonuclease/phosphatase"/>
</dbReference>
<dbReference type="SUPFAM" id="SSF56672">
    <property type="entry name" value="DNA/RNA polymerases"/>
    <property type="match status" value="1"/>
</dbReference>
<evidence type="ECO:0000313" key="3">
    <source>
        <dbReference type="EMBL" id="KMQ85369.1"/>
    </source>
</evidence>
<protein>
    <submittedName>
        <fullName evidence="3">Reverse transcriptase</fullName>
    </submittedName>
</protein>
<dbReference type="PANTHER" id="PTHR36688:SF2">
    <property type="entry name" value="ENDONUCLEASE_EXONUCLEASE_PHOSPHATASE DOMAIN-CONTAINING PROTEIN"/>
    <property type="match status" value="1"/>
</dbReference>
<evidence type="ECO:0000313" key="4">
    <source>
        <dbReference type="Proteomes" id="UP000036403"/>
    </source>
</evidence>
<feature type="domain" description="Endonuclease/exonuclease/phosphatase" evidence="2">
    <location>
        <begin position="104"/>
        <end position="217"/>
    </location>
</feature>
<feature type="domain" description="Reverse transcriptase" evidence="1">
    <location>
        <begin position="495"/>
        <end position="586"/>
    </location>
</feature>
<name>A0A0J7K503_LASNI</name>
<accession>A0A0J7K503</accession>
<sequence length="600" mass="69050">MYPTLRIATWNANGLLQHISELEILLNNEKIDICPVSETHFTKQSYVKIRDFFCYHIPHPADRARGGSAVLIRNNILHHEEPKIESITMQVTTVSIQAKNKEFKISAIYCPPRHTPTKEDYINLFKALGSYFIIGGDFNAKHTHWGLRLVTPKGRELLQAGQKNKCVFLSTGLPTYWPSDPGKVPDLIDFFIAKGVTSRFTQVESNEDLSSDHSPVILTLSENIIQKEKLPRLTNKRTNWDKFREKLLEYINLQSPLASKEQIDREAEQFIADVQQAAEESTPPDKGIIRSVISYPVEIKELVLAKRSARRKWQQSRYPDDKTKFNRLSNQLKKRIREIKNESINRFLNNLTADKSTEYSLWKATKRIKRPIIQDPPLKMANGKWARGSKQKADLFADHLANVFKPFPRTTATDNITLTERDDEQEIPPVTLKELRSTIRHNLNAKKAPGYDLINGRIMKELPDIALLKLQYIINACFKLKYVPTHWKIAEVIVIPKPGKPPTEVASYRPISLLPIMSKVFERLFLIRLMPIIQERELIPSHQFGFRNKHSTIEQVHRITNIIEKALEEKKICAAVFLDVAQAFDKKDISESAMEKSIPN</sequence>
<keyword evidence="3" id="KW-0808">Transferase</keyword>
<dbReference type="PANTHER" id="PTHR36688">
    <property type="entry name" value="ENDO/EXONUCLEASE/PHOSPHATASE DOMAIN-CONTAINING PROTEIN"/>
    <property type="match status" value="1"/>
</dbReference>
<proteinExistence type="predicted"/>
<dbReference type="AlphaFoldDB" id="A0A0J7K503"/>
<dbReference type="Pfam" id="PF00078">
    <property type="entry name" value="RVT_1"/>
    <property type="match status" value="1"/>
</dbReference>
<dbReference type="InterPro" id="IPR036691">
    <property type="entry name" value="Endo/exonu/phosph_ase_sf"/>
</dbReference>
<dbReference type="InterPro" id="IPR000477">
    <property type="entry name" value="RT_dom"/>
</dbReference>
<dbReference type="Gene3D" id="3.60.10.10">
    <property type="entry name" value="Endonuclease/exonuclease/phosphatase"/>
    <property type="match status" value="1"/>
</dbReference>
<feature type="non-terminal residue" evidence="3">
    <location>
        <position position="600"/>
    </location>
</feature>
<comment type="caution">
    <text evidence="3">The sequence shown here is derived from an EMBL/GenBank/DDBJ whole genome shotgun (WGS) entry which is preliminary data.</text>
</comment>
<keyword evidence="3" id="KW-0695">RNA-directed DNA polymerase</keyword>
<dbReference type="Proteomes" id="UP000036403">
    <property type="component" value="Unassembled WGS sequence"/>
</dbReference>
<gene>
    <name evidence="3" type="ORF">RF55_16139</name>
</gene>
<dbReference type="SUPFAM" id="SSF56219">
    <property type="entry name" value="DNase I-like"/>
    <property type="match status" value="1"/>
</dbReference>
<keyword evidence="3" id="KW-0548">Nucleotidyltransferase</keyword>
<dbReference type="CDD" id="cd01650">
    <property type="entry name" value="RT_nLTR_like"/>
    <property type="match status" value="1"/>
</dbReference>
<dbReference type="InterPro" id="IPR052560">
    <property type="entry name" value="RdDP_mobile_element"/>
</dbReference>
<dbReference type="STRING" id="67767.A0A0J7K503"/>
<organism evidence="3 4">
    <name type="scientific">Lasius niger</name>
    <name type="common">Black garden ant</name>
    <dbReference type="NCBI Taxonomy" id="67767"/>
    <lineage>
        <taxon>Eukaryota</taxon>
        <taxon>Metazoa</taxon>
        <taxon>Ecdysozoa</taxon>
        <taxon>Arthropoda</taxon>
        <taxon>Hexapoda</taxon>
        <taxon>Insecta</taxon>
        <taxon>Pterygota</taxon>
        <taxon>Neoptera</taxon>
        <taxon>Endopterygota</taxon>
        <taxon>Hymenoptera</taxon>
        <taxon>Apocrita</taxon>
        <taxon>Aculeata</taxon>
        <taxon>Formicoidea</taxon>
        <taxon>Formicidae</taxon>
        <taxon>Formicinae</taxon>
        <taxon>Lasius</taxon>
        <taxon>Lasius</taxon>
    </lineage>
</organism>
<evidence type="ECO:0000259" key="1">
    <source>
        <dbReference type="Pfam" id="PF00078"/>
    </source>
</evidence>
<reference evidence="3 4" key="1">
    <citation type="submission" date="2015-04" db="EMBL/GenBank/DDBJ databases">
        <title>Lasius niger genome sequencing.</title>
        <authorList>
            <person name="Konorov E.A."/>
            <person name="Nikitin M.A."/>
            <person name="Kirill M.V."/>
            <person name="Chang P."/>
        </authorList>
    </citation>
    <scope>NUCLEOTIDE SEQUENCE [LARGE SCALE GENOMIC DNA]</scope>
    <source>
        <tissue evidence="3">Whole</tissue>
    </source>
</reference>
<evidence type="ECO:0000259" key="2">
    <source>
        <dbReference type="Pfam" id="PF14529"/>
    </source>
</evidence>
<dbReference type="InterPro" id="IPR043502">
    <property type="entry name" value="DNA/RNA_pol_sf"/>
</dbReference>